<dbReference type="SUPFAM" id="SSF53383">
    <property type="entry name" value="PLP-dependent transferases"/>
    <property type="match status" value="1"/>
</dbReference>
<evidence type="ECO:0000256" key="4">
    <source>
        <dbReference type="ARBA" id="ARBA00022898"/>
    </source>
</evidence>
<dbReference type="STRING" id="211165.GCA_000317285_02881"/>
<evidence type="ECO:0000313" key="12">
    <source>
        <dbReference type="Proteomes" id="UP000268857"/>
    </source>
</evidence>
<feature type="binding site" evidence="8">
    <location>
        <position position="334"/>
    </location>
    <ligand>
        <name>substrate</name>
    </ligand>
</feature>
<sequence>MMILLNPGPVNLSDRTRNALLRPDLCHREVEFSQLQTKIREKLLKVYNLESDRFAAVLLTGSGTAAMEAMIASLVPRDGKLLVIENGVYGERLSKIATIHGIDCLTLHHPWGAEINLQGLVKLLDENADITHLAVVHHETTTGRLNNLAELAPICQERNIQLLVDAVSSFGGEEINFANWGITACAATANKCLHGIPGTSFVIVRRDALPSTDTMPRTLYLDLGTYCREQDKGATPFTQSVQAFYALAEALDELEEAGGWRARHTYYRELASLVRYGLVAMGIKPLLTAESSSVVLNAYYLPEGFSYEEFHDELKAQGFVIYAGQGDLAKSIFRVSTMGAIAHADMERFLAVVKQMIQARQ</sequence>
<dbReference type="PIRSF" id="PIRSF000524">
    <property type="entry name" value="SPT"/>
    <property type="match status" value="1"/>
</dbReference>
<dbReference type="InterPro" id="IPR024169">
    <property type="entry name" value="SP_NH2Trfase/AEP_transaminase"/>
</dbReference>
<comment type="caution">
    <text evidence="11">The sequence shown here is derived from an EMBL/GenBank/DDBJ whole genome shotgun (WGS) entry which is preliminary data.</text>
</comment>
<dbReference type="GO" id="GO:0019700">
    <property type="term" value="P:organic phosphonate catabolic process"/>
    <property type="evidence" value="ECO:0007669"/>
    <property type="project" value="InterPro"/>
</dbReference>
<evidence type="ECO:0000256" key="2">
    <source>
        <dbReference type="ARBA" id="ARBA00022576"/>
    </source>
</evidence>
<comment type="cofactor">
    <cofactor evidence="1 9">
        <name>pyridoxal 5'-phosphate</name>
        <dbReference type="ChEBI" id="CHEBI:597326"/>
    </cofactor>
</comment>
<proteinExistence type="inferred from homology"/>
<reference evidence="11 12" key="1">
    <citation type="journal article" date="2019" name="Genome Biol. Evol.">
        <title>Day and night: Metabolic profiles and evolutionary relationships of six axenic non-marine cyanobacteria.</title>
        <authorList>
            <person name="Will S.E."/>
            <person name="Henke P."/>
            <person name="Boedeker C."/>
            <person name="Huang S."/>
            <person name="Brinkmann H."/>
            <person name="Rohde M."/>
            <person name="Jarek M."/>
            <person name="Friedl T."/>
            <person name="Seufert S."/>
            <person name="Schumacher M."/>
            <person name="Overmann J."/>
            <person name="Neumann-Schaal M."/>
            <person name="Petersen J."/>
        </authorList>
    </citation>
    <scope>NUCLEOTIDE SEQUENCE [LARGE SCALE GENOMIC DNA]</scope>
    <source>
        <strain evidence="11 12">PCC 6912</strain>
    </source>
</reference>
<feature type="domain" description="Aminotransferase class V" evidence="10">
    <location>
        <begin position="25"/>
        <end position="283"/>
    </location>
</feature>
<evidence type="ECO:0000256" key="9">
    <source>
        <dbReference type="PIRSR" id="PIRSR000524-50"/>
    </source>
</evidence>
<dbReference type="EMBL" id="RSCJ01000037">
    <property type="protein sequence ID" value="RUR73289.1"/>
    <property type="molecule type" value="Genomic_DNA"/>
</dbReference>
<dbReference type="InterPro" id="IPR015421">
    <property type="entry name" value="PyrdxlP-dep_Trfase_major"/>
</dbReference>
<keyword evidence="2" id="KW-0032">Aminotransferase</keyword>
<evidence type="ECO:0000256" key="1">
    <source>
        <dbReference type="ARBA" id="ARBA00001933"/>
    </source>
</evidence>
<dbReference type="GO" id="GO:0047304">
    <property type="term" value="F:2-aminoethylphosphonate-pyruvate transaminase activity"/>
    <property type="evidence" value="ECO:0007669"/>
    <property type="project" value="UniProtKB-EC"/>
</dbReference>
<dbReference type="Gene3D" id="3.90.1150.10">
    <property type="entry name" value="Aspartate Aminotransferase, domain 1"/>
    <property type="match status" value="1"/>
</dbReference>
<name>A0A433MYC6_CHLFR</name>
<dbReference type="OrthoDB" id="389074at2"/>
<evidence type="ECO:0000313" key="11">
    <source>
        <dbReference type="EMBL" id="RUR73289.1"/>
    </source>
</evidence>
<dbReference type="AlphaFoldDB" id="A0A433MYC6"/>
<dbReference type="NCBIfam" id="NF010006">
    <property type="entry name" value="PRK13479.1"/>
    <property type="match status" value="1"/>
</dbReference>
<keyword evidence="4 9" id="KW-0663">Pyridoxal phosphate</keyword>
<dbReference type="Pfam" id="PF00266">
    <property type="entry name" value="Aminotran_5"/>
    <property type="match status" value="1"/>
</dbReference>
<gene>
    <name evidence="11" type="primary">phnW</name>
    <name evidence="11" type="ORF">PCC6912_58140</name>
</gene>
<dbReference type="PANTHER" id="PTHR42778:SF1">
    <property type="entry name" value="2-AMINOETHYLPHOSPHONATE--PYRUVATE TRANSAMINASE"/>
    <property type="match status" value="1"/>
</dbReference>
<dbReference type="EC" id="2.6.1.37" evidence="6"/>
<dbReference type="InterPro" id="IPR015424">
    <property type="entry name" value="PyrdxlP-dep_Trfase"/>
</dbReference>
<dbReference type="InterPro" id="IPR012703">
    <property type="entry name" value="NH2EtPonate_pyrv_transaminase"/>
</dbReference>
<evidence type="ECO:0000256" key="5">
    <source>
        <dbReference type="ARBA" id="ARBA00023317"/>
    </source>
</evidence>
<evidence type="ECO:0000256" key="8">
    <source>
        <dbReference type="PIRSR" id="PIRSR000524-1"/>
    </source>
</evidence>
<evidence type="ECO:0000256" key="6">
    <source>
        <dbReference type="ARBA" id="ARBA00044521"/>
    </source>
</evidence>
<keyword evidence="5 11" id="KW-0670">Pyruvate</keyword>
<feature type="modified residue" description="N6-(pyridoxal phosphate)lysine" evidence="9">
    <location>
        <position position="191"/>
    </location>
</feature>
<keyword evidence="12" id="KW-1185">Reference proteome</keyword>
<comment type="catalytic activity">
    <reaction evidence="7">
        <text>(2-aminoethyl)phosphonate + pyruvate = phosphonoacetaldehyde + L-alanine</text>
        <dbReference type="Rhea" id="RHEA:17021"/>
        <dbReference type="ChEBI" id="CHEBI:15361"/>
        <dbReference type="ChEBI" id="CHEBI:57418"/>
        <dbReference type="ChEBI" id="CHEBI:57972"/>
        <dbReference type="ChEBI" id="CHEBI:58383"/>
        <dbReference type="EC" id="2.6.1.37"/>
    </reaction>
</comment>
<dbReference type="NCBIfam" id="TIGR03301">
    <property type="entry name" value="PhnW-AepZ"/>
    <property type="match status" value="1"/>
</dbReference>
<evidence type="ECO:0000256" key="3">
    <source>
        <dbReference type="ARBA" id="ARBA00022679"/>
    </source>
</evidence>
<protein>
    <recommendedName>
        <fullName evidence="6">2-aminoethylphosphonate--pyruvate transaminase</fullName>
        <ecNumber evidence="6">2.6.1.37</ecNumber>
    </recommendedName>
</protein>
<dbReference type="InterPro" id="IPR015422">
    <property type="entry name" value="PyrdxlP-dep_Trfase_small"/>
</dbReference>
<dbReference type="InterPro" id="IPR000192">
    <property type="entry name" value="Aminotrans_V_dom"/>
</dbReference>
<dbReference type="Gene3D" id="3.40.640.10">
    <property type="entry name" value="Type I PLP-dependent aspartate aminotransferase-like (Major domain)"/>
    <property type="match status" value="1"/>
</dbReference>
<dbReference type="RefSeq" id="WP_016872840.1">
    <property type="nucleotide sequence ID" value="NZ_AJLN01000081.1"/>
</dbReference>
<dbReference type="PANTHER" id="PTHR42778">
    <property type="entry name" value="2-AMINOETHYLPHOSPHONATE--PYRUVATE TRANSAMINASE"/>
    <property type="match status" value="1"/>
</dbReference>
<organism evidence="11 12">
    <name type="scientific">Chlorogloeopsis fritschii PCC 6912</name>
    <dbReference type="NCBI Taxonomy" id="211165"/>
    <lineage>
        <taxon>Bacteria</taxon>
        <taxon>Bacillati</taxon>
        <taxon>Cyanobacteriota</taxon>
        <taxon>Cyanophyceae</taxon>
        <taxon>Nostocales</taxon>
        <taxon>Chlorogloeopsidaceae</taxon>
        <taxon>Chlorogloeopsis</taxon>
    </lineage>
</organism>
<dbReference type="Proteomes" id="UP000268857">
    <property type="component" value="Unassembled WGS sequence"/>
</dbReference>
<evidence type="ECO:0000256" key="7">
    <source>
        <dbReference type="ARBA" id="ARBA00049460"/>
    </source>
</evidence>
<dbReference type="HAMAP" id="MF_01376">
    <property type="entry name" value="PhnW_aminotrans_5"/>
    <property type="match status" value="1"/>
</dbReference>
<keyword evidence="3" id="KW-0808">Transferase</keyword>
<accession>A0A433MYC6</accession>
<evidence type="ECO:0000259" key="10">
    <source>
        <dbReference type="Pfam" id="PF00266"/>
    </source>
</evidence>